<keyword evidence="5" id="KW-0119">Carbohydrate metabolism</keyword>
<comment type="cofactor">
    <cofactor evidence="1">
        <name>Mg(2+)</name>
        <dbReference type="ChEBI" id="CHEBI:18420"/>
    </cofactor>
</comment>
<dbReference type="InterPro" id="IPR006879">
    <property type="entry name" value="YdjC-like"/>
</dbReference>
<evidence type="ECO:0000256" key="5">
    <source>
        <dbReference type="ARBA" id="ARBA00023277"/>
    </source>
</evidence>
<evidence type="ECO:0000313" key="6">
    <source>
        <dbReference type="EMBL" id="MEQ2636739.1"/>
    </source>
</evidence>
<sequence>MDFIFHADDFGITPEQSRRILECCDGCPGGAGLLNSLSILAGSPRFEECARLLDGRPDGLRVGVHLNFVEGPCCADPAEVPLLVDEKGMFKLGYGGLLAGSWGANSAELRRQLTVEAGAQIARVVGRFPELATHLRVDGHQHTQLIPAVFDATLEAVRQSGCTLEYLRIPAEPTGAFLRSGVAGTVRPINWVKHALLNVLWRRDRRALAASGLPSYERASAVFCGVLFSGHMDQGRVARVLPALTDEARRREMPLELLFHPGRVASATECLNPALPGFVEFSCGEGRDVEHDALRSEELRASFEAVCG</sequence>
<accession>A0ABV1IDK9</accession>
<proteinExistence type="predicted"/>
<protein>
    <submittedName>
        <fullName evidence="6">ChbG/HpnK family deacetylase</fullName>
    </submittedName>
</protein>
<keyword evidence="2" id="KW-0479">Metal-binding</keyword>
<evidence type="ECO:0000256" key="4">
    <source>
        <dbReference type="ARBA" id="ARBA00022842"/>
    </source>
</evidence>
<organism evidence="6 7">
    <name type="scientific">Paratractidigestivibacter faecalis</name>
    <dbReference type="NCBI Taxonomy" id="2292441"/>
    <lineage>
        <taxon>Bacteria</taxon>
        <taxon>Bacillati</taxon>
        <taxon>Actinomycetota</taxon>
        <taxon>Coriobacteriia</taxon>
        <taxon>Coriobacteriales</taxon>
        <taxon>Atopobiaceae</taxon>
        <taxon>Paratractidigestivibacter</taxon>
    </lineage>
</organism>
<reference evidence="6 7" key="1">
    <citation type="submission" date="2024-04" db="EMBL/GenBank/DDBJ databases">
        <title>Human intestinal bacterial collection.</title>
        <authorList>
            <person name="Pauvert C."/>
            <person name="Hitch T.C.A."/>
            <person name="Clavel T."/>
        </authorList>
    </citation>
    <scope>NUCLEOTIDE SEQUENCE [LARGE SCALE GENOMIC DNA]</scope>
    <source>
        <strain evidence="6 7">CLA-AA-H197</strain>
    </source>
</reference>
<dbReference type="InterPro" id="IPR011330">
    <property type="entry name" value="Glyco_hydro/deAcase_b/a-brl"/>
</dbReference>
<comment type="caution">
    <text evidence="6">The sequence shown here is derived from an EMBL/GenBank/DDBJ whole genome shotgun (WGS) entry which is preliminary data.</text>
</comment>
<dbReference type="PANTHER" id="PTHR31609">
    <property type="entry name" value="YDJC DEACETYLASE FAMILY MEMBER"/>
    <property type="match status" value="1"/>
</dbReference>
<evidence type="ECO:0000256" key="1">
    <source>
        <dbReference type="ARBA" id="ARBA00001946"/>
    </source>
</evidence>
<gene>
    <name evidence="6" type="ORF">AAAT05_00020</name>
</gene>
<dbReference type="SUPFAM" id="SSF88713">
    <property type="entry name" value="Glycoside hydrolase/deacetylase"/>
    <property type="match status" value="1"/>
</dbReference>
<dbReference type="Proteomes" id="UP001478817">
    <property type="component" value="Unassembled WGS sequence"/>
</dbReference>
<evidence type="ECO:0000256" key="3">
    <source>
        <dbReference type="ARBA" id="ARBA00022801"/>
    </source>
</evidence>
<dbReference type="PANTHER" id="PTHR31609:SF1">
    <property type="entry name" value="CARBOHYDRATE DEACETYLASE"/>
    <property type="match status" value="1"/>
</dbReference>
<keyword evidence="3" id="KW-0378">Hydrolase</keyword>
<keyword evidence="4" id="KW-0460">Magnesium</keyword>
<dbReference type="Gene3D" id="3.20.20.370">
    <property type="entry name" value="Glycoside hydrolase/deacetylase"/>
    <property type="match status" value="1"/>
</dbReference>
<evidence type="ECO:0000313" key="7">
    <source>
        <dbReference type="Proteomes" id="UP001478817"/>
    </source>
</evidence>
<dbReference type="RefSeq" id="WP_349181114.1">
    <property type="nucleotide sequence ID" value="NZ_JBBNGS010000001.1"/>
</dbReference>
<keyword evidence="7" id="KW-1185">Reference proteome</keyword>
<name>A0ABV1IDK9_9ACTN</name>
<evidence type="ECO:0000256" key="2">
    <source>
        <dbReference type="ARBA" id="ARBA00022723"/>
    </source>
</evidence>
<dbReference type="Pfam" id="PF04794">
    <property type="entry name" value="YdjC"/>
    <property type="match status" value="1"/>
</dbReference>
<dbReference type="EMBL" id="JBBNGS010000001">
    <property type="protein sequence ID" value="MEQ2636739.1"/>
    <property type="molecule type" value="Genomic_DNA"/>
</dbReference>